<dbReference type="SUPFAM" id="SSF53335">
    <property type="entry name" value="S-adenosyl-L-methionine-dependent methyltransferases"/>
    <property type="match status" value="1"/>
</dbReference>
<proteinExistence type="predicted"/>
<dbReference type="InterPro" id="IPR029063">
    <property type="entry name" value="SAM-dependent_MTases_sf"/>
</dbReference>
<evidence type="ECO:0008006" key="2">
    <source>
        <dbReference type="Google" id="ProtNLM"/>
    </source>
</evidence>
<dbReference type="Gene3D" id="3.40.50.150">
    <property type="entry name" value="Vaccinia Virus protein VP39"/>
    <property type="match status" value="1"/>
</dbReference>
<name>A0A381Q0V7_9ZZZZ</name>
<dbReference type="Pfam" id="PF07021">
    <property type="entry name" value="MetW"/>
    <property type="match status" value="1"/>
</dbReference>
<gene>
    <name evidence="1" type="ORF">METZ01_LOCUS25789</name>
</gene>
<accession>A0A381Q0V7</accession>
<dbReference type="AlphaFoldDB" id="A0A381Q0V7"/>
<dbReference type="EMBL" id="UINC01001162">
    <property type="protein sequence ID" value="SUZ72935.1"/>
    <property type="molecule type" value="Genomic_DNA"/>
</dbReference>
<dbReference type="NCBIfam" id="TIGR02081">
    <property type="entry name" value="metW"/>
    <property type="match status" value="1"/>
</dbReference>
<dbReference type="InterPro" id="IPR010743">
    <property type="entry name" value="Methionine_synth_MetW"/>
</dbReference>
<reference evidence="1" key="1">
    <citation type="submission" date="2018-05" db="EMBL/GenBank/DDBJ databases">
        <authorList>
            <person name="Lanie J.A."/>
            <person name="Ng W.-L."/>
            <person name="Kazmierczak K.M."/>
            <person name="Andrzejewski T.M."/>
            <person name="Davidsen T.M."/>
            <person name="Wayne K.J."/>
            <person name="Tettelin H."/>
            <person name="Glass J.I."/>
            <person name="Rusch D."/>
            <person name="Podicherti R."/>
            <person name="Tsui H.-C.T."/>
            <person name="Winkler M.E."/>
        </authorList>
    </citation>
    <scope>NUCLEOTIDE SEQUENCE</scope>
</reference>
<organism evidence="1">
    <name type="scientific">marine metagenome</name>
    <dbReference type="NCBI Taxonomy" id="408172"/>
    <lineage>
        <taxon>unclassified sequences</taxon>
        <taxon>metagenomes</taxon>
        <taxon>ecological metagenomes</taxon>
    </lineage>
</organism>
<protein>
    <recommendedName>
        <fullName evidence="2">Methionine biosynthesis protein MetW</fullName>
    </recommendedName>
</protein>
<evidence type="ECO:0000313" key="1">
    <source>
        <dbReference type="EMBL" id="SUZ72935.1"/>
    </source>
</evidence>
<sequence>MLEHLAHAKNILGYGIENDADEIAACIQRGINVVEHDLNEGLQRFPDKSFDMVIMTETLQAVDSPHQLLDEMLRIGEECIVTFPNFGYWGHRVRMLTSGNVPVSQPIPHRWFDTPNIRPCTFLDFEQLCEEKDLRVVQRLVFSSSYRTGSLMKRFPNLFGAIAFYRLGRAS</sequence>